<dbReference type="Proteomes" id="UP000789901">
    <property type="component" value="Unassembled WGS sequence"/>
</dbReference>
<name>A0ABN7VHP7_GIGMA</name>
<proteinExistence type="predicted"/>
<sequence length="232" mass="27089">MSCWVSEASRDFSIIEVIEVGINDIQAINEDEDSNLSICSKEVINSNLFSTKVFSTWEECDLFISEWAKKKGFHTKKDHVHCEDRVIRRHTFLCDYAYFYDSKSKKDTVTKKINCPFLVNVSYSKTNNPESHVYINKIVDKHNHLLSVKIINFEESKKFIPEMMDDIKFLTSHCKFGTIVQRKFLEEKYPTYLIHSKDLYAAIQKFWPTAKTLSNDAALMSNWLDGQKEIDS</sequence>
<reference evidence="1 2" key="1">
    <citation type="submission" date="2021-06" db="EMBL/GenBank/DDBJ databases">
        <authorList>
            <person name="Kallberg Y."/>
            <person name="Tangrot J."/>
            <person name="Rosling A."/>
        </authorList>
    </citation>
    <scope>NUCLEOTIDE SEQUENCE [LARGE SCALE GENOMIC DNA]</scope>
    <source>
        <strain evidence="1 2">120-4 pot B 10/14</strain>
    </source>
</reference>
<comment type="caution">
    <text evidence="1">The sequence shown here is derived from an EMBL/GenBank/DDBJ whole genome shotgun (WGS) entry which is preliminary data.</text>
</comment>
<accession>A0ABN7VHP7</accession>
<dbReference type="PANTHER" id="PTHR47718">
    <property type="entry name" value="OS01G0519700 PROTEIN"/>
    <property type="match status" value="1"/>
</dbReference>
<dbReference type="EMBL" id="CAJVQB010015020">
    <property type="protein sequence ID" value="CAG8772019.1"/>
    <property type="molecule type" value="Genomic_DNA"/>
</dbReference>
<organism evidence="1 2">
    <name type="scientific">Gigaspora margarita</name>
    <dbReference type="NCBI Taxonomy" id="4874"/>
    <lineage>
        <taxon>Eukaryota</taxon>
        <taxon>Fungi</taxon>
        <taxon>Fungi incertae sedis</taxon>
        <taxon>Mucoromycota</taxon>
        <taxon>Glomeromycotina</taxon>
        <taxon>Glomeromycetes</taxon>
        <taxon>Diversisporales</taxon>
        <taxon>Gigasporaceae</taxon>
        <taxon>Gigaspora</taxon>
    </lineage>
</organism>
<keyword evidence="2" id="KW-1185">Reference proteome</keyword>
<evidence type="ECO:0000313" key="1">
    <source>
        <dbReference type="EMBL" id="CAG8772019.1"/>
    </source>
</evidence>
<protein>
    <submittedName>
        <fullName evidence="1">35289_t:CDS:1</fullName>
    </submittedName>
</protein>
<gene>
    <name evidence="1" type="ORF">GMARGA_LOCUS18642</name>
</gene>
<evidence type="ECO:0000313" key="2">
    <source>
        <dbReference type="Proteomes" id="UP000789901"/>
    </source>
</evidence>